<evidence type="ECO:0008006" key="3">
    <source>
        <dbReference type="Google" id="ProtNLM"/>
    </source>
</evidence>
<dbReference type="EMBL" id="JAVDYG010000001">
    <property type="protein sequence ID" value="MDR7361387.1"/>
    <property type="molecule type" value="Genomic_DNA"/>
</dbReference>
<reference evidence="1 2" key="1">
    <citation type="submission" date="2023-07" db="EMBL/GenBank/DDBJ databases">
        <title>Sequencing the genomes of 1000 actinobacteria strains.</title>
        <authorList>
            <person name="Klenk H.-P."/>
        </authorList>
    </citation>
    <scope>NUCLEOTIDE SEQUENCE [LARGE SCALE GENOMIC DNA]</scope>
    <source>
        <strain evidence="1 2">DSM 19426</strain>
    </source>
</reference>
<accession>A0ABU2BRW8</accession>
<organism evidence="1 2">
    <name type="scientific">Nocardioides marmoribigeumensis</name>
    <dbReference type="NCBI Taxonomy" id="433649"/>
    <lineage>
        <taxon>Bacteria</taxon>
        <taxon>Bacillati</taxon>
        <taxon>Actinomycetota</taxon>
        <taxon>Actinomycetes</taxon>
        <taxon>Propionibacteriales</taxon>
        <taxon>Nocardioidaceae</taxon>
        <taxon>Nocardioides</taxon>
    </lineage>
</organism>
<gene>
    <name evidence="1" type="ORF">J2S63_000940</name>
</gene>
<sequence length="231" mass="24887">MNARLVVTAAVLLGLAACGGDPPRTMSGAGPRTADFAYDDTGVPIEPGTYRVPRSPWSAVDFTVRFPQGWTAQYGHVYAGTTSEKTEHGFYAVVVDEIFADACHRSEVVKKVAPGTDALVAALRHQPGPRVSKPVRTTIGGRPAVRLELRVPKGLDLGGCRLTLDGVDGLQIWKSVPADKYFVLLPDSVYTAHIVDVDGRHQVFLSSYRTATSAADRAELQQVLDSIRIDS</sequence>
<name>A0ABU2BRW8_9ACTN</name>
<evidence type="ECO:0000313" key="1">
    <source>
        <dbReference type="EMBL" id="MDR7361387.1"/>
    </source>
</evidence>
<keyword evidence="2" id="KW-1185">Reference proteome</keyword>
<dbReference type="Proteomes" id="UP001183648">
    <property type="component" value="Unassembled WGS sequence"/>
</dbReference>
<protein>
    <recommendedName>
        <fullName evidence="3">DUF5642 domain-containing protein</fullName>
    </recommendedName>
</protein>
<comment type="caution">
    <text evidence="1">The sequence shown here is derived from an EMBL/GenBank/DDBJ whole genome shotgun (WGS) entry which is preliminary data.</text>
</comment>
<dbReference type="RefSeq" id="WP_310299297.1">
    <property type="nucleotide sequence ID" value="NZ_BAAAPS010000007.1"/>
</dbReference>
<dbReference type="PROSITE" id="PS51257">
    <property type="entry name" value="PROKAR_LIPOPROTEIN"/>
    <property type="match status" value="1"/>
</dbReference>
<proteinExistence type="predicted"/>
<evidence type="ECO:0000313" key="2">
    <source>
        <dbReference type="Proteomes" id="UP001183648"/>
    </source>
</evidence>